<dbReference type="EMBL" id="JACIEQ010000001">
    <property type="protein sequence ID" value="MBB4020864.1"/>
    <property type="molecule type" value="Genomic_DNA"/>
</dbReference>
<dbReference type="AlphaFoldDB" id="A0A840C4Y9"/>
<keyword evidence="2" id="KW-1185">Reference proteome</keyword>
<evidence type="ECO:0000313" key="2">
    <source>
        <dbReference type="Proteomes" id="UP000585681"/>
    </source>
</evidence>
<reference evidence="1" key="1">
    <citation type="submission" date="2020-08" db="EMBL/GenBank/DDBJ databases">
        <title>Genomic Encyclopedia of Type Strains, Phase IV (KMG-IV): sequencing the most valuable type-strain genomes for metagenomic binning, comparative biology and taxonomic classification.</title>
        <authorList>
            <person name="Goeker M."/>
        </authorList>
    </citation>
    <scope>NUCLEOTIDE SEQUENCE [LARGE SCALE GENOMIC DNA]</scope>
    <source>
        <strain evidence="1">DSM 105040</strain>
    </source>
</reference>
<proteinExistence type="predicted"/>
<accession>A0A840C4Y9</accession>
<sequence length="249" mass="26294">MGRKGNTLKTPHADLRPALLGMAVGLGLVMPAMAGAACRQALAIGLDVSGSVDVHEYRLQLDGLAAALLHPEVQQALLAMPEAPVMLAVYEWSSIEDQAVLLPWTQVDSAQTLTEAAAAITGARRQLAGQATAIGAALLTGGRLLRDQAGCWTRTLDLTGDGESNDGPRPREVRPDTLLRGLTINALVIGEETGDAAAELTAYFRAEVIQGPGAFVEPAHGFREFEDAMVRKLLKELMGLSVARLAPDQ</sequence>
<name>A0A840C4Y9_9RHOB</name>
<evidence type="ECO:0008006" key="3">
    <source>
        <dbReference type="Google" id="ProtNLM"/>
    </source>
</evidence>
<gene>
    <name evidence="1" type="ORF">GGR17_000655</name>
</gene>
<dbReference type="Gene3D" id="3.40.50.410">
    <property type="entry name" value="von Willebrand factor, type A domain"/>
    <property type="match status" value="1"/>
</dbReference>
<protein>
    <recommendedName>
        <fullName evidence="3">VWFA domain-containing protein</fullName>
    </recommendedName>
</protein>
<dbReference type="Proteomes" id="UP000585681">
    <property type="component" value="Unassembled WGS sequence"/>
</dbReference>
<evidence type="ECO:0000313" key="1">
    <source>
        <dbReference type="EMBL" id="MBB4020864.1"/>
    </source>
</evidence>
<dbReference type="SUPFAM" id="SSF53300">
    <property type="entry name" value="vWA-like"/>
    <property type="match status" value="1"/>
</dbReference>
<comment type="caution">
    <text evidence="1">The sequence shown here is derived from an EMBL/GenBank/DDBJ whole genome shotgun (WGS) entry which is preliminary data.</text>
</comment>
<dbReference type="RefSeq" id="WP_082386511.1">
    <property type="nucleotide sequence ID" value="NZ_JACIEQ010000001.1"/>
</dbReference>
<organism evidence="1 2">
    <name type="scientific">Actibacterium naphthalenivorans</name>
    <dbReference type="NCBI Taxonomy" id="1614693"/>
    <lineage>
        <taxon>Bacteria</taxon>
        <taxon>Pseudomonadati</taxon>
        <taxon>Pseudomonadota</taxon>
        <taxon>Alphaproteobacteria</taxon>
        <taxon>Rhodobacterales</taxon>
        <taxon>Roseobacteraceae</taxon>
        <taxon>Actibacterium</taxon>
    </lineage>
</organism>
<dbReference type="InterPro" id="IPR010607">
    <property type="entry name" value="DUF1194"/>
</dbReference>
<dbReference type="InterPro" id="IPR036465">
    <property type="entry name" value="vWFA_dom_sf"/>
</dbReference>
<dbReference type="Pfam" id="PF06707">
    <property type="entry name" value="DUF1194"/>
    <property type="match status" value="1"/>
</dbReference>